<dbReference type="InterPro" id="IPR035892">
    <property type="entry name" value="C2_domain_sf"/>
</dbReference>
<dbReference type="PROSITE" id="PS50004">
    <property type="entry name" value="C2"/>
    <property type="match status" value="1"/>
</dbReference>
<sequence length="138" mass="15018">MTMVAICALQNFVMPSKTNRRAVAEAGGILVIQELLLSSNSEVAGQVVSNCTSPQWKEGFTWAFDVPAKGQKLQIQCKSKSTFGKTSLGRVTIQIDKVVSEGEYNGLCSLNNDSNKDGASRTLEIEITWSNRKSDESV</sequence>
<dbReference type="PANTHER" id="PTHR46369:SF1">
    <property type="entry name" value="PROTEIN CELLULOSE SYNTHASE INTERACTIVE 3"/>
    <property type="match status" value="1"/>
</dbReference>
<evidence type="ECO:0000259" key="1">
    <source>
        <dbReference type="PROSITE" id="PS50004"/>
    </source>
</evidence>
<organism evidence="2 3">
    <name type="scientific">Rhododendron griersonianum</name>
    <dbReference type="NCBI Taxonomy" id="479676"/>
    <lineage>
        <taxon>Eukaryota</taxon>
        <taxon>Viridiplantae</taxon>
        <taxon>Streptophyta</taxon>
        <taxon>Embryophyta</taxon>
        <taxon>Tracheophyta</taxon>
        <taxon>Spermatophyta</taxon>
        <taxon>Magnoliopsida</taxon>
        <taxon>eudicotyledons</taxon>
        <taxon>Gunneridae</taxon>
        <taxon>Pentapetalae</taxon>
        <taxon>asterids</taxon>
        <taxon>Ericales</taxon>
        <taxon>Ericaceae</taxon>
        <taxon>Ericoideae</taxon>
        <taxon>Rhodoreae</taxon>
        <taxon>Rhododendron</taxon>
    </lineage>
</organism>
<evidence type="ECO:0000313" key="2">
    <source>
        <dbReference type="EMBL" id="KAG5512989.1"/>
    </source>
</evidence>
<dbReference type="Gene3D" id="2.60.40.150">
    <property type="entry name" value="C2 domain"/>
    <property type="match status" value="1"/>
</dbReference>
<dbReference type="GO" id="GO:0051211">
    <property type="term" value="P:anisotropic cell growth"/>
    <property type="evidence" value="ECO:0007669"/>
    <property type="project" value="InterPro"/>
</dbReference>
<dbReference type="AlphaFoldDB" id="A0AAV6HP24"/>
<protein>
    <recommendedName>
        <fullName evidence="1">C2 domain-containing protein</fullName>
    </recommendedName>
</protein>
<dbReference type="InterPro" id="IPR000008">
    <property type="entry name" value="C2_dom"/>
</dbReference>
<proteinExistence type="predicted"/>
<dbReference type="InterPro" id="IPR044297">
    <property type="entry name" value="CSI1/2/3"/>
</dbReference>
<dbReference type="SUPFAM" id="SSF49562">
    <property type="entry name" value="C2 domain (Calcium/lipid-binding domain, CaLB)"/>
    <property type="match status" value="1"/>
</dbReference>
<evidence type="ECO:0000313" key="3">
    <source>
        <dbReference type="Proteomes" id="UP000823749"/>
    </source>
</evidence>
<dbReference type="GO" id="GO:0008017">
    <property type="term" value="F:microtubule binding"/>
    <property type="evidence" value="ECO:0007669"/>
    <property type="project" value="InterPro"/>
</dbReference>
<dbReference type="EMBL" id="JACTNZ010000024">
    <property type="protein sequence ID" value="KAG5512988.1"/>
    <property type="molecule type" value="Genomic_DNA"/>
</dbReference>
<reference evidence="2" key="1">
    <citation type="submission" date="2020-08" db="EMBL/GenBank/DDBJ databases">
        <title>Plant Genome Project.</title>
        <authorList>
            <person name="Zhang R.-G."/>
        </authorList>
    </citation>
    <scope>NUCLEOTIDE SEQUENCE</scope>
    <source>
        <strain evidence="2">WSP0</strain>
        <tissue evidence="2">Leaf</tissue>
    </source>
</reference>
<dbReference type="Pfam" id="PF00168">
    <property type="entry name" value="C2"/>
    <property type="match status" value="1"/>
</dbReference>
<dbReference type="Proteomes" id="UP000823749">
    <property type="component" value="Unassembled WGS sequence"/>
</dbReference>
<accession>A0AAV6HP24</accession>
<comment type="caution">
    <text evidence="2">The sequence shown here is derived from an EMBL/GenBank/DDBJ whole genome shotgun (WGS) entry which is preliminary data.</text>
</comment>
<dbReference type="PANTHER" id="PTHR46369">
    <property type="entry name" value="PROTEIN CELLULOSE SYNTHASE INTERACTIVE 1"/>
    <property type="match status" value="1"/>
</dbReference>
<keyword evidence="3" id="KW-1185">Reference proteome</keyword>
<dbReference type="GO" id="GO:2001006">
    <property type="term" value="P:regulation of cellulose biosynthetic process"/>
    <property type="evidence" value="ECO:0007669"/>
    <property type="project" value="InterPro"/>
</dbReference>
<dbReference type="EMBL" id="JACTNZ010000024">
    <property type="protein sequence ID" value="KAG5512989.1"/>
    <property type="molecule type" value="Genomic_DNA"/>
</dbReference>
<feature type="domain" description="C2" evidence="1">
    <location>
        <begin position="1"/>
        <end position="108"/>
    </location>
</feature>
<dbReference type="GO" id="GO:0010330">
    <property type="term" value="C:cellulose synthase complex"/>
    <property type="evidence" value="ECO:0007669"/>
    <property type="project" value="InterPro"/>
</dbReference>
<gene>
    <name evidence="2" type="ORF">RHGRI_038600</name>
</gene>
<name>A0AAV6HP24_9ERIC</name>